<dbReference type="OrthoDB" id="1094230at2"/>
<proteinExistence type="predicted"/>
<comment type="caution">
    <text evidence="1">The sequence shown here is derived from an EMBL/GenBank/DDBJ whole genome shotgun (WGS) entry which is preliminary data.</text>
</comment>
<evidence type="ECO:0000313" key="1">
    <source>
        <dbReference type="EMBL" id="RRQ51540.1"/>
    </source>
</evidence>
<dbReference type="AlphaFoldDB" id="A0A3R8R477"/>
<gene>
    <name evidence="1" type="ORF">D7D48_01170</name>
</gene>
<dbReference type="RefSeq" id="WP_125229554.1">
    <property type="nucleotide sequence ID" value="NZ_RWJI01000001.1"/>
</dbReference>
<evidence type="ECO:0008006" key="3">
    <source>
        <dbReference type="Google" id="ProtNLM"/>
    </source>
</evidence>
<dbReference type="EMBL" id="RWJI01000001">
    <property type="protein sequence ID" value="RRQ51540.1"/>
    <property type="molecule type" value="Genomic_DNA"/>
</dbReference>
<sequence>MNKQGWLSVIAITLALTGCGGGGDSASPAPVQIPTTTAPVAPPAPSLSSTLRWVETVNSVTVPRETIGNYRTRAGYGAFDLYGYPKKSFMFPSGGEFNTKTRSPNDQDFLTLSFDSQNRIFVDKNPIIPKYIAGFVNDIIEGNFGYGSNSLVMSDSGRESELGNFDNLDLSYLWRMDKVNGVWSVTEFAKELGKQFWHSSNNPLDINNDGKLDFAVSNLLSLDKRLILFASNANGHGSINLTANLCASPGDIVKNSGSSALIKLANGSFAAISMPYLVTAGFSRADQGSVVYLDRDGKPIKTDCLSVRGTPTTIDMNDSEGYNAIKVFDFNNDGRQDFIALAESISGVKFQRILYFAQKSDSSFELVNNDLGISSKYSLPNVDTAEFSDWVSNQFIITEMDTSGRKGIFFQTRLIKKSRIDTFGIRGGIIIDGRTASQVSIQPSSISWNSEFKPNSYDYIFPTEINNDGIVDFLLVSANGQSTFGVSALLSTK</sequence>
<organism evidence="1 2">
    <name type="scientific">Sphingorhabdus wooponensis</name>
    <dbReference type="NCBI Taxonomy" id="940136"/>
    <lineage>
        <taxon>Bacteria</taxon>
        <taxon>Pseudomonadati</taxon>
        <taxon>Pseudomonadota</taxon>
        <taxon>Alphaproteobacteria</taxon>
        <taxon>Sphingomonadales</taxon>
        <taxon>Sphingomonadaceae</taxon>
        <taxon>Sphingorhabdus</taxon>
    </lineage>
</organism>
<protein>
    <recommendedName>
        <fullName evidence="3">VCBS repeat-containing protein</fullName>
    </recommendedName>
</protein>
<name>A0A3R8R477_9SPHN</name>
<evidence type="ECO:0000313" key="2">
    <source>
        <dbReference type="Proteomes" id="UP000268553"/>
    </source>
</evidence>
<dbReference type="SUPFAM" id="SSF69318">
    <property type="entry name" value="Integrin alpha N-terminal domain"/>
    <property type="match status" value="1"/>
</dbReference>
<dbReference type="InterPro" id="IPR028994">
    <property type="entry name" value="Integrin_alpha_N"/>
</dbReference>
<dbReference type="PROSITE" id="PS51257">
    <property type="entry name" value="PROKAR_LIPOPROTEIN"/>
    <property type="match status" value="1"/>
</dbReference>
<keyword evidence="2" id="KW-1185">Reference proteome</keyword>
<accession>A0A3R8R477</accession>
<reference evidence="1 2" key="1">
    <citation type="submission" date="2018-12" db="EMBL/GenBank/DDBJ databases">
        <authorList>
            <person name="Kim S.-J."/>
            <person name="Jung G.-Y."/>
        </authorList>
    </citation>
    <scope>NUCLEOTIDE SEQUENCE [LARGE SCALE GENOMIC DNA]</scope>
    <source>
        <strain evidence="1 2">03SU3-P</strain>
    </source>
</reference>
<dbReference type="Proteomes" id="UP000268553">
    <property type="component" value="Unassembled WGS sequence"/>
</dbReference>